<keyword evidence="1" id="KW-0732">Signal</keyword>
<accession>A0A1H8LR26</accession>
<dbReference type="Proteomes" id="UP000198814">
    <property type="component" value="Unassembled WGS sequence"/>
</dbReference>
<dbReference type="Pfam" id="PF16747">
    <property type="entry name" value="Adhesin_E"/>
    <property type="match status" value="1"/>
</dbReference>
<gene>
    <name evidence="3" type="ORF">SAMN05216333_10431</name>
</gene>
<feature type="domain" description="Surface-adhesin protein E-like" evidence="2">
    <location>
        <begin position="23"/>
        <end position="126"/>
    </location>
</feature>
<proteinExistence type="predicted"/>
<keyword evidence="4" id="KW-1185">Reference proteome</keyword>
<protein>
    <recommendedName>
        <fullName evidence="2">Surface-adhesin protein E-like domain-containing protein</fullName>
    </recommendedName>
</protein>
<evidence type="ECO:0000313" key="3">
    <source>
        <dbReference type="EMBL" id="SEO07597.1"/>
    </source>
</evidence>
<evidence type="ECO:0000259" key="2">
    <source>
        <dbReference type="Pfam" id="PF16747"/>
    </source>
</evidence>
<sequence>MKKCVLVLVLLLTMLPAQAKWTGVDIAGKPGEAHYFDPDTVRKDGQFRKVWVLSSYEEKQKGGHHAVKTLYEFDCTRDKARSITMLMYPDKEATGKVIGAHHEESTDWFGFSANSIFRRIEETVCAN</sequence>
<feature type="signal peptide" evidence="1">
    <location>
        <begin position="1"/>
        <end position="19"/>
    </location>
</feature>
<organism evidence="3 4">
    <name type="scientific">Nitrosomonas oligotropha</name>
    <dbReference type="NCBI Taxonomy" id="42354"/>
    <lineage>
        <taxon>Bacteria</taxon>
        <taxon>Pseudomonadati</taxon>
        <taxon>Pseudomonadota</taxon>
        <taxon>Betaproteobacteria</taxon>
        <taxon>Nitrosomonadales</taxon>
        <taxon>Nitrosomonadaceae</taxon>
        <taxon>Nitrosomonas</taxon>
    </lineage>
</organism>
<name>A0A1H8LR26_9PROT</name>
<dbReference type="EMBL" id="FODO01000004">
    <property type="protein sequence ID" value="SEO07597.1"/>
    <property type="molecule type" value="Genomic_DNA"/>
</dbReference>
<dbReference type="OrthoDB" id="9152002at2"/>
<feature type="chain" id="PRO_5011451780" description="Surface-adhesin protein E-like domain-containing protein" evidence="1">
    <location>
        <begin position="20"/>
        <end position="127"/>
    </location>
</feature>
<evidence type="ECO:0000313" key="4">
    <source>
        <dbReference type="Proteomes" id="UP000198814"/>
    </source>
</evidence>
<dbReference type="AlphaFoldDB" id="A0A1H8LR26"/>
<reference evidence="4" key="1">
    <citation type="submission" date="2016-10" db="EMBL/GenBank/DDBJ databases">
        <authorList>
            <person name="Varghese N."/>
            <person name="Submissions S."/>
        </authorList>
    </citation>
    <scope>NUCLEOTIDE SEQUENCE [LARGE SCALE GENOMIC DNA]</scope>
    <source>
        <strain evidence="4">Nm76</strain>
    </source>
</reference>
<dbReference type="RefSeq" id="WP_090316546.1">
    <property type="nucleotide sequence ID" value="NZ_FNOE01000004.1"/>
</dbReference>
<dbReference type="InterPro" id="IPR031939">
    <property type="entry name" value="Adhesin_E-like"/>
</dbReference>
<evidence type="ECO:0000256" key="1">
    <source>
        <dbReference type="SAM" id="SignalP"/>
    </source>
</evidence>